<evidence type="ECO:0000313" key="1">
    <source>
        <dbReference type="EMBL" id="CAB4129588.1"/>
    </source>
</evidence>
<reference evidence="1" key="1">
    <citation type="submission" date="2020-04" db="EMBL/GenBank/DDBJ databases">
        <authorList>
            <person name="Chiriac C."/>
            <person name="Salcher M."/>
            <person name="Ghai R."/>
            <person name="Kavagutti S V."/>
        </authorList>
    </citation>
    <scope>NUCLEOTIDE SEQUENCE</scope>
</reference>
<sequence length="64" mass="7035">MSKMAELHAEGVTDLVSYTIGIQHGIDMAVGIIRDELTESESPMQGTKGGWRDHLIKLIKGQIK</sequence>
<accession>A0A6J5L4C2</accession>
<dbReference type="EMBL" id="LR796236">
    <property type="protein sequence ID" value="CAB4129588.1"/>
    <property type="molecule type" value="Genomic_DNA"/>
</dbReference>
<gene>
    <name evidence="1" type="ORF">UFOVP115_54</name>
</gene>
<organism evidence="1">
    <name type="scientific">uncultured Caudovirales phage</name>
    <dbReference type="NCBI Taxonomy" id="2100421"/>
    <lineage>
        <taxon>Viruses</taxon>
        <taxon>Duplodnaviria</taxon>
        <taxon>Heunggongvirae</taxon>
        <taxon>Uroviricota</taxon>
        <taxon>Caudoviricetes</taxon>
        <taxon>Peduoviridae</taxon>
        <taxon>Maltschvirus</taxon>
        <taxon>Maltschvirus maltsch</taxon>
    </lineage>
</organism>
<name>A0A6J5L4C2_9CAUD</name>
<protein>
    <submittedName>
        <fullName evidence="1">Uncharacterized protein</fullName>
    </submittedName>
</protein>
<proteinExistence type="predicted"/>